<feature type="transmembrane region" description="Helical" evidence="1">
    <location>
        <begin position="81"/>
        <end position="103"/>
    </location>
</feature>
<keyword evidence="1" id="KW-0812">Transmembrane</keyword>
<name>A0A2T7UGC8_9BURK</name>
<dbReference type="STRING" id="1293045.H663_06995"/>
<comment type="caution">
    <text evidence="3">The sequence shown here is derived from an EMBL/GenBank/DDBJ whole genome shotgun (WGS) entry which is preliminary data.</text>
</comment>
<sequence>MTPFRVALLLIALCGVAGWQVSVIPQSMMQMTVGPVLAPGVIVAALSVFAVLYGVSAWRGRQTDESQAPDQSALPGANTRVLSLLGGGVAFIVLVIPLGFVIPGTLCGMGVARSFDAPLGLKSALICAAIASTFWFVFAQLLGVGLGPALPWWI</sequence>
<dbReference type="RefSeq" id="WP_053171280.1">
    <property type="nucleotide sequence ID" value="NZ_LFYT02000004.1"/>
</dbReference>
<dbReference type="Pfam" id="PF07331">
    <property type="entry name" value="TctB"/>
    <property type="match status" value="1"/>
</dbReference>
<dbReference type="Proteomes" id="UP000037507">
    <property type="component" value="Unassembled WGS sequence"/>
</dbReference>
<proteinExistence type="predicted"/>
<protein>
    <recommendedName>
        <fullName evidence="2">DUF1468 domain-containing protein</fullName>
    </recommendedName>
</protein>
<keyword evidence="1" id="KW-0472">Membrane</keyword>
<evidence type="ECO:0000256" key="1">
    <source>
        <dbReference type="SAM" id="Phobius"/>
    </source>
</evidence>
<dbReference type="OrthoDB" id="8900445at2"/>
<reference evidence="3" key="1">
    <citation type="submission" date="2017-04" db="EMBL/GenBank/DDBJ databases">
        <title>Unexpected and diverse lifestyles within the genus Limnohabitans.</title>
        <authorList>
            <person name="Kasalicky V."/>
            <person name="Mehrshad M."/>
            <person name="Andrei S.-A."/>
            <person name="Salcher M."/>
            <person name="Kratochvilova H."/>
            <person name="Simek K."/>
            <person name="Ghai R."/>
        </authorList>
    </citation>
    <scope>NUCLEOTIDE SEQUENCE [LARGE SCALE GENOMIC DNA]</scope>
    <source>
        <strain evidence="3">II-D5</strain>
    </source>
</reference>
<dbReference type="InterPro" id="IPR009936">
    <property type="entry name" value="DUF1468"/>
</dbReference>
<feature type="domain" description="DUF1468" evidence="2">
    <location>
        <begin position="6"/>
        <end position="146"/>
    </location>
</feature>
<keyword evidence="4" id="KW-1185">Reference proteome</keyword>
<organism evidence="3 4">
    <name type="scientific">Limnohabitans planktonicus II-D5</name>
    <dbReference type="NCBI Taxonomy" id="1293045"/>
    <lineage>
        <taxon>Bacteria</taxon>
        <taxon>Pseudomonadati</taxon>
        <taxon>Pseudomonadota</taxon>
        <taxon>Betaproteobacteria</taxon>
        <taxon>Burkholderiales</taxon>
        <taxon>Comamonadaceae</taxon>
        <taxon>Limnohabitans</taxon>
    </lineage>
</organism>
<accession>A0A2T7UGC8</accession>
<keyword evidence="1" id="KW-1133">Transmembrane helix</keyword>
<evidence type="ECO:0000313" key="4">
    <source>
        <dbReference type="Proteomes" id="UP000037507"/>
    </source>
</evidence>
<feature type="transmembrane region" description="Helical" evidence="1">
    <location>
        <begin position="123"/>
        <end position="150"/>
    </location>
</feature>
<dbReference type="EMBL" id="LFYT02000004">
    <property type="protein sequence ID" value="PVE43712.1"/>
    <property type="molecule type" value="Genomic_DNA"/>
</dbReference>
<dbReference type="AlphaFoldDB" id="A0A2T7UGC8"/>
<gene>
    <name evidence="3" type="ORF">H663_004315</name>
</gene>
<feature type="transmembrane region" description="Helical" evidence="1">
    <location>
        <begin position="36"/>
        <end position="60"/>
    </location>
</feature>
<evidence type="ECO:0000313" key="3">
    <source>
        <dbReference type="EMBL" id="PVE43712.1"/>
    </source>
</evidence>
<evidence type="ECO:0000259" key="2">
    <source>
        <dbReference type="Pfam" id="PF07331"/>
    </source>
</evidence>